<dbReference type="PANTHER" id="PTHR22957">
    <property type="entry name" value="TBC1 DOMAIN FAMILY MEMBER GTPASE-ACTIVATING PROTEIN"/>
    <property type="match status" value="1"/>
</dbReference>
<dbReference type="AlphaFoldDB" id="V4B392"/>
<dbReference type="GeneID" id="20248145"/>
<dbReference type="Proteomes" id="UP000030746">
    <property type="component" value="Unassembled WGS sequence"/>
</dbReference>
<dbReference type="InterPro" id="IPR000195">
    <property type="entry name" value="Rab-GAP-TBC_dom"/>
</dbReference>
<evidence type="ECO:0000259" key="2">
    <source>
        <dbReference type="PROSITE" id="PS50086"/>
    </source>
</evidence>
<dbReference type="PANTHER" id="PTHR22957:SF27">
    <property type="entry name" value="TBC1 DOMAIN FAMILY MEMBER 13"/>
    <property type="match status" value="1"/>
</dbReference>
<sequence length="199" mass="23439">MSPLECLKAEIERVFMNMGNNSYEYFLGMNEILGPIYYTFASDPDTECKEWAEADSFFCFTNLMAEIRDHFIKTLDDSDCGIGYSMNMLMDEIRIRDPILSHRMSEQDLKPQYFAFRWITLMLSQEFPLPDVLRIWDSLFADKLRFDFLIKVCCSMLILLRNDILVNDFPSNMKLLQNFPYTTVEVQKVLAKAVEMVHR</sequence>
<dbReference type="SMART" id="SM00164">
    <property type="entry name" value="TBC"/>
    <property type="match status" value="1"/>
</dbReference>
<accession>V4B392</accession>
<dbReference type="Pfam" id="PF00566">
    <property type="entry name" value="RabGAP-TBC"/>
    <property type="match status" value="1"/>
</dbReference>
<dbReference type="SUPFAM" id="SSF47923">
    <property type="entry name" value="Ypt/Rab-GAP domain of gyp1p"/>
    <property type="match status" value="2"/>
</dbReference>
<dbReference type="PROSITE" id="PS50086">
    <property type="entry name" value="TBC_RABGAP"/>
    <property type="match status" value="1"/>
</dbReference>
<dbReference type="STRING" id="225164.V4B392"/>
<feature type="domain" description="Rab-GAP TBC" evidence="2">
    <location>
        <begin position="1"/>
        <end position="143"/>
    </location>
</feature>
<dbReference type="EMBL" id="KB199651">
    <property type="protein sequence ID" value="ESP04818.1"/>
    <property type="molecule type" value="Genomic_DNA"/>
</dbReference>
<gene>
    <name evidence="3" type="ORF">LOTGIDRAFT_229917</name>
</gene>
<dbReference type="RefSeq" id="XP_009044327.1">
    <property type="nucleotide sequence ID" value="XM_009046079.1"/>
</dbReference>
<reference evidence="3 4" key="1">
    <citation type="journal article" date="2013" name="Nature">
        <title>Insights into bilaterian evolution from three spiralian genomes.</title>
        <authorList>
            <person name="Simakov O."/>
            <person name="Marletaz F."/>
            <person name="Cho S.J."/>
            <person name="Edsinger-Gonzales E."/>
            <person name="Havlak P."/>
            <person name="Hellsten U."/>
            <person name="Kuo D.H."/>
            <person name="Larsson T."/>
            <person name="Lv J."/>
            <person name="Arendt D."/>
            <person name="Savage R."/>
            <person name="Osoegawa K."/>
            <person name="de Jong P."/>
            <person name="Grimwood J."/>
            <person name="Chapman J.A."/>
            <person name="Shapiro H."/>
            <person name="Aerts A."/>
            <person name="Otillar R.P."/>
            <person name="Terry A.Y."/>
            <person name="Boore J.L."/>
            <person name="Grigoriev I.V."/>
            <person name="Lindberg D.R."/>
            <person name="Seaver E.C."/>
            <person name="Weisblat D.A."/>
            <person name="Putnam N.H."/>
            <person name="Rokhsar D.S."/>
        </authorList>
    </citation>
    <scope>NUCLEOTIDE SEQUENCE [LARGE SCALE GENOMIC DNA]</scope>
</reference>
<dbReference type="Gene3D" id="1.10.8.270">
    <property type="entry name" value="putative rabgap domain of human tbc1 domain family member 14 like domains"/>
    <property type="match status" value="1"/>
</dbReference>
<protein>
    <recommendedName>
        <fullName evidence="2">Rab-GAP TBC domain-containing protein</fullName>
    </recommendedName>
</protein>
<dbReference type="FunFam" id="1.10.472.80:FF:000009">
    <property type="entry name" value="TBC1 domain family member 13"/>
    <property type="match status" value="1"/>
</dbReference>
<name>V4B392_LOTGI</name>
<dbReference type="HOGENOM" id="CLU_018687_3_0_1"/>
<proteinExistence type="predicted"/>
<dbReference type="GO" id="GO:0005096">
    <property type="term" value="F:GTPase activator activity"/>
    <property type="evidence" value="ECO:0007669"/>
    <property type="project" value="UniProtKB-KW"/>
</dbReference>
<keyword evidence="4" id="KW-1185">Reference proteome</keyword>
<dbReference type="KEGG" id="lgi:LOTGIDRAFT_229917"/>
<evidence type="ECO:0000313" key="4">
    <source>
        <dbReference type="Proteomes" id="UP000030746"/>
    </source>
</evidence>
<dbReference type="Gene3D" id="1.10.472.80">
    <property type="entry name" value="Ypt/Rab-GAP domain of gyp1p, domain 3"/>
    <property type="match status" value="1"/>
</dbReference>
<evidence type="ECO:0000313" key="3">
    <source>
        <dbReference type="EMBL" id="ESP04818.1"/>
    </source>
</evidence>
<dbReference type="InterPro" id="IPR035969">
    <property type="entry name" value="Rab-GAP_TBC_sf"/>
</dbReference>
<dbReference type="OrthoDB" id="10263206at2759"/>
<dbReference type="GO" id="GO:0006886">
    <property type="term" value="P:intracellular protein transport"/>
    <property type="evidence" value="ECO:0007669"/>
    <property type="project" value="TreeGrafter"/>
</dbReference>
<dbReference type="CTD" id="20248145"/>
<dbReference type="OMA" id="QWATITE"/>
<evidence type="ECO:0000256" key="1">
    <source>
        <dbReference type="ARBA" id="ARBA00022468"/>
    </source>
</evidence>
<organism evidence="3 4">
    <name type="scientific">Lottia gigantea</name>
    <name type="common">Giant owl limpet</name>
    <dbReference type="NCBI Taxonomy" id="225164"/>
    <lineage>
        <taxon>Eukaryota</taxon>
        <taxon>Metazoa</taxon>
        <taxon>Spiralia</taxon>
        <taxon>Lophotrochozoa</taxon>
        <taxon>Mollusca</taxon>
        <taxon>Gastropoda</taxon>
        <taxon>Patellogastropoda</taxon>
        <taxon>Lottioidea</taxon>
        <taxon>Lottiidae</taxon>
        <taxon>Lottia</taxon>
    </lineage>
</organism>
<keyword evidence="1" id="KW-0343">GTPase activation</keyword>